<dbReference type="InterPro" id="IPR011646">
    <property type="entry name" value="KAP_P-loop"/>
</dbReference>
<dbReference type="RefSeq" id="WP_063238241.1">
    <property type="nucleotide sequence ID" value="NZ_CP069810.1"/>
</dbReference>
<evidence type="ECO:0000259" key="2">
    <source>
        <dbReference type="Pfam" id="PF07693"/>
    </source>
</evidence>
<organism evidence="4 5">
    <name type="scientific">Cupriavidus oxalaticus</name>
    <dbReference type="NCBI Taxonomy" id="96344"/>
    <lineage>
        <taxon>Bacteria</taxon>
        <taxon>Pseudomonadati</taxon>
        <taxon>Pseudomonadota</taxon>
        <taxon>Betaproteobacteria</taxon>
        <taxon>Burkholderiales</taxon>
        <taxon>Burkholderiaceae</taxon>
        <taxon>Cupriavidus</taxon>
    </lineage>
</organism>
<dbReference type="Proteomes" id="UP000256862">
    <property type="component" value="Chromosome CO2235"/>
</dbReference>
<evidence type="ECO:0000313" key="6">
    <source>
        <dbReference type="Proteomes" id="UP000623307"/>
    </source>
</evidence>
<feature type="region of interest" description="Disordered" evidence="1">
    <location>
        <begin position="562"/>
        <end position="586"/>
    </location>
</feature>
<evidence type="ECO:0000313" key="4">
    <source>
        <dbReference type="EMBL" id="SPC13155.1"/>
    </source>
</evidence>
<gene>
    <name evidence="4" type="ORF">CO2235_180053</name>
    <name evidence="3" type="ORF">JTE92_24080</name>
</gene>
<evidence type="ECO:0000256" key="1">
    <source>
        <dbReference type="SAM" id="MobiDB-lite"/>
    </source>
</evidence>
<dbReference type="EMBL" id="OGUS01000118">
    <property type="protein sequence ID" value="SPC13155.1"/>
    <property type="molecule type" value="Genomic_DNA"/>
</dbReference>
<dbReference type="AlphaFoldDB" id="A0A976BBV9"/>
<dbReference type="Proteomes" id="UP000623307">
    <property type="component" value="Chromosome 2"/>
</dbReference>
<dbReference type="InterPro" id="IPR027417">
    <property type="entry name" value="P-loop_NTPase"/>
</dbReference>
<protein>
    <submittedName>
        <fullName evidence="3">NTPase KAP</fullName>
    </submittedName>
</protein>
<dbReference type="SUPFAM" id="SSF52540">
    <property type="entry name" value="P-loop containing nucleoside triphosphate hydrolases"/>
    <property type="match status" value="1"/>
</dbReference>
<keyword evidence="6" id="KW-1185">Reference proteome</keyword>
<dbReference type="Pfam" id="PF07693">
    <property type="entry name" value="KAP_NTPase"/>
    <property type="match status" value="1"/>
</dbReference>
<dbReference type="EMBL" id="CP069812">
    <property type="protein sequence ID" value="QRQ93175.1"/>
    <property type="molecule type" value="Genomic_DNA"/>
</dbReference>
<feature type="domain" description="KAP NTPase" evidence="2">
    <location>
        <begin position="10"/>
        <end position="100"/>
    </location>
</feature>
<evidence type="ECO:0000313" key="3">
    <source>
        <dbReference type="EMBL" id="QRQ93175.1"/>
    </source>
</evidence>
<dbReference type="Gene3D" id="3.40.50.300">
    <property type="entry name" value="P-loop containing nucleotide triphosphate hydrolases"/>
    <property type="match status" value="1"/>
</dbReference>
<sequence length="586" mass="64851">MSLKSTKEQLVQLLTDDDTKVIALSGKWGTGKSHMWEQVKQEATDEKIKGALYASLFGASSVEQIKLKLIQSSAKSAESYPALFRGVQQAYKTTVKALEGINKGFAALNDIGLLLAPALLRQKVLVLDDIERKHEKLGIDEVLGFIDEFTKQHGSRVILILNDDQLDKREVWNTLREKVIDQELRLTTSTSEAFEIGIRLVPSQWATQIQPNIERCGVTNIRIVCKVIKTVNRILGNRPSLGDAVMTRVIPSTVLLASIHYKGIEDAPDFDFVLAQGTPSDWGIFLGEKEPETDEHKRKSKWKILLNDLGIYSCDEFELLVVEFLQSGLFDVATLAALIDRFVAEAEAMDARDKCNKFFEKSVWDHRLTEQQLLEEAAPVVAKANLIDPYMATSLHNILAEIPGGQVLADQALDRWVEAFRARDLQEAELNNVLGRSIHPRIEAEFNAINAKAQAGTSVFDACEFIVKNSGWGTRQELAMQSATVGDFESTIRTVSIKDLRRFMAKMLELCANKGAYVNHFGTAMDNFAAACRCIAEDTSSPRLGNLIRSLFSSSKISSLLEPPTPPQIAPVAAATPLPDQPQAGA</sequence>
<reference evidence="3 6" key="2">
    <citation type="submission" date="2021-02" db="EMBL/GenBank/DDBJ databases">
        <title>Complete Genome Sequence of Cupriavidus oxalaticus Strain Ox1, a Soil Oxalate-Degrading Species.</title>
        <authorList>
            <person name="Palmieri F."/>
            <person name="Udriet P."/>
            <person name="Deuasquier M."/>
            <person name="Beaudoing E."/>
            <person name="Johnson S.L."/>
            <person name="Davenport K.W."/>
            <person name="Chain P.S."/>
            <person name="Bindschedler S."/>
            <person name="Junier P."/>
        </authorList>
    </citation>
    <scope>NUCLEOTIDE SEQUENCE [LARGE SCALE GENOMIC DNA]</scope>
    <source>
        <strain evidence="3 6">Ox1</strain>
    </source>
</reference>
<proteinExistence type="predicted"/>
<name>A0A976BBV9_9BURK</name>
<dbReference type="GeneID" id="303492645"/>
<accession>A0A976BBV9</accession>
<reference evidence="4 5" key="1">
    <citation type="submission" date="2018-01" db="EMBL/GenBank/DDBJ databases">
        <authorList>
            <person name="Clerissi C."/>
        </authorList>
    </citation>
    <scope>NUCLEOTIDE SEQUENCE [LARGE SCALE GENOMIC DNA]</scope>
    <source>
        <strain evidence="4">Cupriavidus oxalaticus LMG 2235</strain>
    </source>
</reference>
<evidence type="ECO:0000313" key="5">
    <source>
        <dbReference type="Proteomes" id="UP000256862"/>
    </source>
</evidence>
<dbReference type="OrthoDB" id="88903at2"/>